<reference evidence="3 4" key="1">
    <citation type="submission" date="2022-11" db="EMBL/GenBank/DDBJ databases">
        <title>Minimal conservation of predation-associated metabolite biosynthetic gene clusters underscores biosynthetic potential of Myxococcota including descriptions for ten novel species: Archangium lansinium sp. nov., Myxococcus landrumus sp. nov., Nannocystis bai.</title>
        <authorList>
            <person name="Ahearne A."/>
            <person name="Stevens C."/>
            <person name="Dowd S."/>
        </authorList>
    </citation>
    <scope>NUCLEOTIDE SEQUENCE [LARGE SCALE GENOMIC DNA]</scope>
    <source>
        <strain evidence="3 4">NCELM</strain>
    </source>
</reference>
<name>A0ABT5BNX7_9BACT</name>
<dbReference type="EMBL" id="JAQNDN010000027">
    <property type="protein sequence ID" value="MDC0675393.1"/>
    <property type="molecule type" value="Genomic_DNA"/>
</dbReference>
<keyword evidence="2" id="KW-0732">Signal</keyword>
<dbReference type="Proteomes" id="UP001217838">
    <property type="component" value="Unassembled WGS sequence"/>
</dbReference>
<evidence type="ECO:0000313" key="4">
    <source>
        <dbReference type="Proteomes" id="UP001217838"/>
    </source>
</evidence>
<feature type="signal peptide" evidence="2">
    <location>
        <begin position="1"/>
        <end position="16"/>
    </location>
</feature>
<proteinExistence type="predicted"/>
<protein>
    <submittedName>
        <fullName evidence="3">Uncharacterized protein</fullName>
    </submittedName>
</protein>
<evidence type="ECO:0000256" key="2">
    <source>
        <dbReference type="SAM" id="SignalP"/>
    </source>
</evidence>
<organism evidence="3 4">
    <name type="scientific">Nannocystis radixulma</name>
    <dbReference type="NCBI Taxonomy" id="2995305"/>
    <lineage>
        <taxon>Bacteria</taxon>
        <taxon>Pseudomonadati</taxon>
        <taxon>Myxococcota</taxon>
        <taxon>Polyangia</taxon>
        <taxon>Nannocystales</taxon>
        <taxon>Nannocystaceae</taxon>
        <taxon>Nannocystis</taxon>
    </lineage>
</organism>
<gene>
    <name evidence="3" type="ORF">POL58_47055</name>
</gene>
<feature type="region of interest" description="Disordered" evidence="1">
    <location>
        <begin position="23"/>
        <end position="86"/>
    </location>
</feature>
<keyword evidence="4" id="KW-1185">Reference proteome</keyword>
<feature type="chain" id="PRO_5046747167" evidence="2">
    <location>
        <begin position="17"/>
        <end position="251"/>
    </location>
</feature>
<evidence type="ECO:0000313" key="3">
    <source>
        <dbReference type="EMBL" id="MDC0675393.1"/>
    </source>
</evidence>
<feature type="compositionally biased region" description="Polar residues" evidence="1">
    <location>
        <begin position="54"/>
        <end position="71"/>
    </location>
</feature>
<comment type="caution">
    <text evidence="3">The sequence shown here is derived from an EMBL/GenBank/DDBJ whole genome shotgun (WGS) entry which is preliminary data.</text>
</comment>
<dbReference type="PROSITE" id="PS51257">
    <property type="entry name" value="PROKAR_LIPOPROTEIN"/>
    <property type="match status" value="1"/>
</dbReference>
<accession>A0ABT5BNX7</accession>
<feature type="compositionally biased region" description="Low complexity" evidence="1">
    <location>
        <begin position="32"/>
        <end position="50"/>
    </location>
</feature>
<evidence type="ECO:0000256" key="1">
    <source>
        <dbReference type="SAM" id="MobiDB-lite"/>
    </source>
</evidence>
<sequence>MMIRICGTTLTALLFAACGLEKNDSGSDTTDGPTSGATSSGEGGSDSTVGAPNDPTTTVDAMTSTPLTMTSGEEPEPATSGETTTGGDIPGSVCADHCATMGACFGETPAEIAACTSDCNQGLDELAEPCHSATVAAMACQATLTCQQIDEIEAGVEGPCLDEMMAQQEVCGFGNECGFGSGGDFEGTECFYMRQCGGEPKLEMKCTTEVCECFSDDVKFGECAPQDACAALEVLHEKALSCCGIEGEGVP</sequence>